<evidence type="ECO:0000313" key="4">
    <source>
        <dbReference type="Proteomes" id="UP001205601"/>
    </source>
</evidence>
<organism evidence="3 4">
    <name type="scientific">Albidovulum sediminis</name>
    <dbReference type="NCBI Taxonomy" id="3066345"/>
    <lineage>
        <taxon>Bacteria</taxon>
        <taxon>Pseudomonadati</taxon>
        <taxon>Pseudomonadota</taxon>
        <taxon>Alphaproteobacteria</taxon>
        <taxon>Rhodobacterales</taxon>
        <taxon>Paracoccaceae</taxon>
        <taxon>Albidovulum</taxon>
    </lineage>
</organism>
<evidence type="ECO:0000259" key="2">
    <source>
        <dbReference type="Pfam" id="PF01266"/>
    </source>
</evidence>
<dbReference type="InterPro" id="IPR036188">
    <property type="entry name" value="FAD/NAD-bd_sf"/>
</dbReference>
<dbReference type="RefSeq" id="WP_261495755.1">
    <property type="nucleotide sequence ID" value="NZ_JAOCQF010000001.1"/>
</dbReference>
<dbReference type="PRINTS" id="PR00411">
    <property type="entry name" value="PNDRDTASEI"/>
</dbReference>
<gene>
    <name evidence="3" type="ORF">N5I32_11265</name>
</gene>
<evidence type="ECO:0000313" key="3">
    <source>
        <dbReference type="EMBL" id="MCT8330095.1"/>
    </source>
</evidence>
<sequence length="434" mass="47531">MPVSDQLFTPDFRAEPFWWDRTPRPDIPRADPPARADVVIVGSGYTGLHAAIQTARAGLSTVVLDARDAGWGCSSRNGGQISTSIKPGFAELSRRHGEDTARAILNDGQASLAFIGDFVRAERIECDYRIVGRFHGAHLPRSYDKLAHDCAAGNPVFATDAFMVPRDAMARELCTRAYHGGCVYPHHASLDPARYHAGLLDLARAAGAIIIPHCAATGLDPSPTGTTVTTSSGRIRATRVILATNGYSGALSPWHRRRVIPIGSYMIATEPIAPEVMDRLFPTDRVVTDTRKLVYYYRPSPDRRRVLFGGRVSVKETDPMKSAPRLHAELARLFPELAQVRVSHSWMGFVGYTFDTLAHVGETDGILHAMGYCGSGVGMASYLGMKLGRRAAGQGEAECGHERRPFPTRPLYSGNPWFLAPMVTAYRIRDRFGI</sequence>
<feature type="domain" description="FAD dependent oxidoreductase" evidence="2">
    <location>
        <begin position="37"/>
        <end position="387"/>
    </location>
</feature>
<name>A0ABT2NRH7_9RHOB</name>
<accession>A0ABT2NRH7</accession>
<proteinExistence type="predicted"/>
<dbReference type="Gene3D" id="3.50.50.60">
    <property type="entry name" value="FAD/NAD(P)-binding domain"/>
    <property type="match status" value="1"/>
</dbReference>
<dbReference type="Proteomes" id="UP001205601">
    <property type="component" value="Unassembled WGS sequence"/>
</dbReference>
<keyword evidence="1" id="KW-0560">Oxidoreductase</keyword>
<dbReference type="EMBL" id="JAOCQF010000001">
    <property type="protein sequence ID" value="MCT8330095.1"/>
    <property type="molecule type" value="Genomic_DNA"/>
</dbReference>
<dbReference type="PANTHER" id="PTHR13847:SF281">
    <property type="entry name" value="FAD DEPENDENT OXIDOREDUCTASE DOMAIN-CONTAINING PROTEIN"/>
    <property type="match status" value="1"/>
</dbReference>
<protein>
    <submittedName>
        <fullName evidence="3">FAD-binding oxidoreductase</fullName>
    </submittedName>
</protein>
<keyword evidence="4" id="KW-1185">Reference proteome</keyword>
<reference evidence="4" key="1">
    <citation type="submission" date="2023-07" db="EMBL/GenBank/DDBJ databases">
        <title>Defluviimonas sediminis sp. nov., isolated from mangrove sediment.</title>
        <authorList>
            <person name="Liu L."/>
            <person name="Li J."/>
            <person name="Huang Y."/>
            <person name="Pan J."/>
            <person name="Li M."/>
        </authorList>
    </citation>
    <scope>NUCLEOTIDE SEQUENCE [LARGE SCALE GENOMIC DNA]</scope>
    <source>
        <strain evidence="4">FT324</strain>
    </source>
</reference>
<evidence type="ECO:0000256" key="1">
    <source>
        <dbReference type="ARBA" id="ARBA00023002"/>
    </source>
</evidence>
<dbReference type="InterPro" id="IPR006076">
    <property type="entry name" value="FAD-dep_OxRdtase"/>
</dbReference>
<dbReference type="SUPFAM" id="SSF51905">
    <property type="entry name" value="FAD/NAD(P)-binding domain"/>
    <property type="match status" value="1"/>
</dbReference>
<dbReference type="PANTHER" id="PTHR13847">
    <property type="entry name" value="SARCOSINE DEHYDROGENASE-RELATED"/>
    <property type="match status" value="1"/>
</dbReference>
<dbReference type="Pfam" id="PF01266">
    <property type="entry name" value="DAO"/>
    <property type="match status" value="1"/>
</dbReference>
<dbReference type="Gene3D" id="3.30.9.10">
    <property type="entry name" value="D-Amino Acid Oxidase, subunit A, domain 2"/>
    <property type="match status" value="1"/>
</dbReference>
<comment type="caution">
    <text evidence="3">The sequence shown here is derived from an EMBL/GenBank/DDBJ whole genome shotgun (WGS) entry which is preliminary data.</text>
</comment>